<feature type="transmembrane region" description="Helical" evidence="1">
    <location>
        <begin position="12"/>
        <end position="33"/>
    </location>
</feature>
<gene>
    <name evidence="2" type="ORF">HAT86_12545</name>
</gene>
<accession>A0A967BF86</accession>
<dbReference type="AlphaFoldDB" id="A0A967BF86"/>
<sequence>MHDTPDTPNASFGWLGFALGAAALVLTMVTFWAGPFAPQQSAGVSLGELAAEIAKSAARSAAGQSPPEPTPPVRNIDDYLKIGVSLLAGLAITAGFASFIRHERKRAALSGIALGGLAVGFQLFTWTIMLIVGVFAIATVIYALRDTFQDIFGGLFDA</sequence>
<organism evidence="2 3">
    <name type="scientific">Roseovarius gahaiensis</name>
    <dbReference type="NCBI Taxonomy" id="2716691"/>
    <lineage>
        <taxon>Bacteria</taxon>
        <taxon>Pseudomonadati</taxon>
        <taxon>Pseudomonadota</taxon>
        <taxon>Alphaproteobacteria</taxon>
        <taxon>Rhodobacterales</taxon>
        <taxon>Roseobacteraceae</taxon>
        <taxon>Roseovarius</taxon>
    </lineage>
</organism>
<comment type="caution">
    <text evidence="2">The sequence shown here is derived from an EMBL/GenBank/DDBJ whole genome shotgun (WGS) entry which is preliminary data.</text>
</comment>
<name>A0A967BF86_9RHOB</name>
<keyword evidence="1" id="KW-0812">Transmembrane</keyword>
<evidence type="ECO:0000256" key="1">
    <source>
        <dbReference type="SAM" id="Phobius"/>
    </source>
</evidence>
<dbReference type="Proteomes" id="UP000639775">
    <property type="component" value="Unassembled WGS sequence"/>
</dbReference>
<keyword evidence="3" id="KW-1185">Reference proteome</keyword>
<proteinExistence type="predicted"/>
<feature type="transmembrane region" description="Helical" evidence="1">
    <location>
        <begin position="112"/>
        <end position="144"/>
    </location>
</feature>
<dbReference type="EMBL" id="JAAORB010000029">
    <property type="protein sequence ID" value="NHQ75284.1"/>
    <property type="molecule type" value="Genomic_DNA"/>
</dbReference>
<evidence type="ECO:0000313" key="3">
    <source>
        <dbReference type="Proteomes" id="UP000639775"/>
    </source>
</evidence>
<protein>
    <submittedName>
        <fullName evidence="2">Uncharacterized protein</fullName>
    </submittedName>
</protein>
<dbReference type="RefSeq" id="WP_167198211.1">
    <property type="nucleotide sequence ID" value="NZ_JAAORB010000029.1"/>
</dbReference>
<reference evidence="2" key="1">
    <citation type="submission" date="2020-03" db="EMBL/GenBank/DDBJ databases">
        <title>Roseovarius gahaiensis sp. nov., isolated from Gahai Saline Lake, China.</title>
        <authorList>
            <person name="Sun X."/>
        </authorList>
    </citation>
    <scope>NUCLEOTIDE SEQUENCE</scope>
    <source>
        <strain evidence="2">GH877</strain>
    </source>
</reference>
<evidence type="ECO:0000313" key="2">
    <source>
        <dbReference type="EMBL" id="NHQ75284.1"/>
    </source>
</evidence>
<keyword evidence="1" id="KW-0472">Membrane</keyword>
<keyword evidence="1" id="KW-1133">Transmembrane helix</keyword>
<feature type="transmembrane region" description="Helical" evidence="1">
    <location>
        <begin position="79"/>
        <end position="100"/>
    </location>
</feature>